<proteinExistence type="predicted"/>
<dbReference type="HOGENOM" id="CLU_2209243_0_0_1"/>
<gene>
    <name evidence="1" type="ORF">HCDG_07588</name>
</gene>
<evidence type="ECO:0000313" key="2">
    <source>
        <dbReference type="Proteomes" id="UP000002624"/>
    </source>
</evidence>
<organism evidence="1 2">
    <name type="scientific">Ajellomyces capsulatus (strain H143)</name>
    <name type="common">Darling's disease fungus</name>
    <name type="synonym">Histoplasma capsulatum</name>
    <dbReference type="NCBI Taxonomy" id="544712"/>
    <lineage>
        <taxon>Eukaryota</taxon>
        <taxon>Fungi</taxon>
        <taxon>Dikarya</taxon>
        <taxon>Ascomycota</taxon>
        <taxon>Pezizomycotina</taxon>
        <taxon>Eurotiomycetes</taxon>
        <taxon>Eurotiomycetidae</taxon>
        <taxon>Onygenales</taxon>
        <taxon>Ajellomycetaceae</taxon>
        <taxon>Histoplasma</taxon>
    </lineage>
</organism>
<dbReference type="VEuPathDB" id="FungiDB:HCDG_07588"/>
<reference evidence="2" key="1">
    <citation type="submission" date="2009-05" db="EMBL/GenBank/DDBJ databases">
        <title>The genome sequence of Ajellomyces capsulatus strain H143.</title>
        <authorList>
            <person name="Champion M."/>
            <person name="Cuomo C.A."/>
            <person name="Ma L.-J."/>
            <person name="Henn M.R."/>
            <person name="Sil A."/>
            <person name="Goldman B."/>
            <person name="Young S.K."/>
            <person name="Kodira C.D."/>
            <person name="Zeng Q."/>
            <person name="Koehrsen M."/>
            <person name="Alvarado L."/>
            <person name="Berlin A.M."/>
            <person name="Borenstein D."/>
            <person name="Chen Z."/>
            <person name="Engels R."/>
            <person name="Freedman E."/>
            <person name="Gellesch M."/>
            <person name="Goldberg J."/>
            <person name="Griggs A."/>
            <person name="Gujja S."/>
            <person name="Heiman D.I."/>
            <person name="Hepburn T.A."/>
            <person name="Howarth C."/>
            <person name="Jen D."/>
            <person name="Larson L."/>
            <person name="Lewis B."/>
            <person name="Mehta T."/>
            <person name="Park D."/>
            <person name="Pearson M."/>
            <person name="Roberts A."/>
            <person name="Saif S."/>
            <person name="Shea T.D."/>
            <person name="Shenoy N."/>
            <person name="Sisk P."/>
            <person name="Stolte C."/>
            <person name="Sykes S."/>
            <person name="Walk T."/>
            <person name="White J."/>
            <person name="Yandava C."/>
            <person name="Klein B."/>
            <person name="McEwen J.G."/>
            <person name="Puccia R."/>
            <person name="Goldman G.H."/>
            <person name="Felipe M.S."/>
            <person name="Nino-Vega G."/>
            <person name="San-Blas G."/>
            <person name="Taylor J.W."/>
            <person name="Mendoza L."/>
            <person name="Galagan J.E."/>
            <person name="Nusbaum C."/>
            <person name="Birren B.W."/>
        </authorList>
    </citation>
    <scope>NUCLEOTIDE SEQUENCE [LARGE SCALE GENOMIC DNA]</scope>
    <source>
        <strain evidence="2">H143</strain>
    </source>
</reference>
<dbReference type="AlphaFoldDB" id="C6HLW9"/>
<name>C6HLW9_AJECH</name>
<accession>C6HLW9</accession>
<dbReference type="EMBL" id="GG692431">
    <property type="protein sequence ID" value="EER38719.1"/>
    <property type="molecule type" value="Genomic_DNA"/>
</dbReference>
<sequence length="107" mass="12307">MAQASSCSYWERILGTGCWEIVIGGLPGGMLRLQESVPEVVGQQAIHDRHVEWIIKRLPVVVYWTMSLSRERLNQHSMVHWAENRQAQNKVTTMRDGYEQSDVVFHG</sequence>
<protein>
    <submittedName>
        <fullName evidence="1">Uncharacterized protein</fullName>
    </submittedName>
</protein>
<evidence type="ECO:0000313" key="1">
    <source>
        <dbReference type="EMBL" id="EER38719.1"/>
    </source>
</evidence>
<dbReference type="Proteomes" id="UP000002624">
    <property type="component" value="Unassembled WGS sequence"/>
</dbReference>